<protein>
    <submittedName>
        <fullName evidence="2">Uncharacterized protein</fullName>
    </submittedName>
</protein>
<organism evidence="2">
    <name type="scientific">Sesamum radiatum</name>
    <name type="common">Black benniseed</name>
    <dbReference type="NCBI Taxonomy" id="300843"/>
    <lineage>
        <taxon>Eukaryota</taxon>
        <taxon>Viridiplantae</taxon>
        <taxon>Streptophyta</taxon>
        <taxon>Embryophyta</taxon>
        <taxon>Tracheophyta</taxon>
        <taxon>Spermatophyta</taxon>
        <taxon>Magnoliopsida</taxon>
        <taxon>eudicotyledons</taxon>
        <taxon>Gunneridae</taxon>
        <taxon>Pentapetalae</taxon>
        <taxon>asterids</taxon>
        <taxon>lamiids</taxon>
        <taxon>Lamiales</taxon>
        <taxon>Pedaliaceae</taxon>
        <taxon>Sesamum</taxon>
    </lineage>
</organism>
<gene>
    <name evidence="2" type="ORF">Sradi_1290800</name>
</gene>
<dbReference type="AlphaFoldDB" id="A0AAW2UQE2"/>
<reference evidence="2" key="2">
    <citation type="journal article" date="2024" name="Plant">
        <title>Genomic evolution and insights into agronomic trait innovations of Sesamum species.</title>
        <authorList>
            <person name="Miao H."/>
            <person name="Wang L."/>
            <person name="Qu L."/>
            <person name="Liu H."/>
            <person name="Sun Y."/>
            <person name="Le M."/>
            <person name="Wang Q."/>
            <person name="Wei S."/>
            <person name="Zheng Y."/>
            <person name="Lin W."/>
            <person name="Duan Y."/>
            <person name="Cao H."/>
            <person name="Xiong S."/>
            <person name="Wang X."/>
            <person name="Wei L."/>
            <person name="Li C."/>
            <person name="Ma Q."/>
            <person name="Ju M."/>
            <person name="Zhao R."/>
            <person name="Li G."/>
            <person name="Mu C."/>
            <person name="Tian Q."/>
            <person name="Mei H."/>
            <person name="Zhang T."/>
            <person name="Gao T."/>
            <person name="Zhang H."/>
        </authorList>
    </citation>
    <scope>NUCLEOTIDE SEQUENCE</scope>
    <source>
        <strain evidence="2">G02</strain>
    </source>
</reference>
<sequence length="98" mass="10433">MVKMPLNKSQKPGDFQHPKQCSSSSQENQSSVGETTKKTSVLVVGGGLKMLETAGKMQKTPKKIPGTLNTGNNVVPVHPAQGKPTCSKQVFLGRNGRT</sequence>
<feature type="region of interest" description="Disordered" evidence="1">
    <location>
        <begin position="1"/>
        <end position="39"/>
    </location>
</feature>
<name>A0AAW2UQE2_SESRA</name>
<feature type="region of interest" description="Disordered" evidence="1">
    <location>
        <begin position="54"/>
        <end position="98"/>
    </location>
</feature>
<accession>A0AAW2UQE2</accession>
<reference evidence="2" key="1">
    <citation type="submission" date="2020-06" db="EMBL/GenBank/DDBJ databases">
        <authorList>
            <person name="Li T."/>
            <person name="Hu X."/>
            <person name="Zhang T."/>
            <person name="Song X."/>
            <person name="Zhang H."/>
            <person name="Dai N."/>
            <person name="Sheng W."/>
            <person name="Hou X."/>
            <person name="Wei L."/>
        </authorList>
    </citation>
    <scope>NUCLEOTIDE SEQUENCE</scope>
    <source>
        <strain evidence="2">G02</strain>
        <tissue evidence="2">Leaf</tissue>
    </source>
</reference>
<feature type="compositionally biased region" description="Low complexity" evidence="1">
    <location>
        <begin position="20"/>
        <end position="31"/>
    </location>
</feature>
<dbReference type="EMBL" id="JACGWJ010000005">
    <property type="protein sequence ID" value="KAL0418773.1"/>
    <property type="molecule type" value="Genomic_DNA"/>
</dbReference>
<evidence type="ECO:0000313" key="2">
    <source>
        <dbReference type="EMBL" id="KAL0418773.1"/>
    </source>
</evidence>
<comment type="caution">
    <text evidence="2">The sequence shown here is derived from an EMBL/GenBank/DDBJ whole genome shotgun (WGS) entry which is preliminary data.</text>
</comment>
<evidence type="ECO:0000256" key="1">
    <source>
        <dbReference type="SAM" id="MobiDB-lite"/>
    </source>
</evidence>
<proteinExistence type="predicted"/>